<reference evidence="2 3" key="1">
    <citation type="submission" date="2020-07" db="EMBL/GenBank/DDBJ databases">
        <title>Genomic Encyclopedia of Type Strains, Phase IV (KMG-IV): sequencing the most valuable type-strain genomes for metagenomic binning, comparative biology and taxonomic classification.</title>
        <authorList>
            <person name="Goeker M."/>
        </authorList>
    </citation>
    <scope>NUCLEOTIDE SEQUENCE [LARGE SCALE GENOMIC DNA]</scope>
    <source>
        <strain evidence="2 3">DSM 17721</strain>
    </source>
</reference>
<feature type="transmembrane region" description="Helical" evidence="1">
    <location>
        <begin position="207"/>
        <end position="227"/>
    </location>
</feature>
<dbReference type="RefSeq" id="WP_181551973.1">
    <property type="nucleotide sequence ID" value="NZ_JACDUS010000008.1"/>
</dbReference>
<sequence>MQSGNTQGCLPLFLFAVFMILFPLFLADVMITALGRLGLSPRVTLLAAMGIFIGGMINIPVRRIEKNQPFDASSCRFFGLHRFFADQTCRQQHTVLAVNVGGCVIPCLIAAYELFRIAGHGPGALGLALTAVGINIFICYHTARPVANVGIAMPALVPAIAAAACALLLYRELAPPIAFCAGVLGPLIGADLLHLKEIEKLNTGVASIGGAGTFDGIVLSGLLATLLA</sequence>
<feature type="transmembrane region" description="Helical" evidence="1">
    <location>
        <begin position="12"/>
        <end position="31"/>
    </location>
</feature>
<protein>
    <submittedName>
        <fullName evidence="2">Putative membrane protein</fullName>
    </submittedName>
</protein>
<name>A0A7W0CAU7_9BACT</name>
<dbReference type="AlphaFoldDB" id="A0A7W0CAU7"/>
<dbReference type="EMBL" id="JACDUS010000008">
    <property type="protein sequence ID" value="MBA2882337.1"/>
    <property type="molecule type" value="Genomic_DNA"/>
</dbReference>
<accession>A0A7W0CAU7</accession>
<dbReference type="InterPro" id="IPR011672">
    <property type="entry name" value="DUF1614"/>
</dbReference>
<feature type="transmembrane region" description="Helical" evidence="1">
    <location>
        <begin position="93"/>
        <end position="112"/>
    </location>
</feature>
<organism evidence="2 3">
    <name type="scientific">Desulfosalsimonas propionicica</name>
    <dbReference type="NCBI Taxonomy" id="332175"/>
    <lineage>
        <taxon>Bacteria</taxon>
        <taxon>Pseudomonadati</taxon>
        <taxon>Thermodesulfobacteriota</taxon>
        <taxon>Desulfobacteria</taxon>
        <taxon>Desulfobacterales</taxon>
        <taxon>Desulfosalsimonadaceae</taxon>
        <taxon>Desulfosalsimonas</taxon>
    </lineage>
</organism>
<feature type="transmembrane region" description="Helical" evidence="1">
    <location>
        <begin position="124"/>
        <end position="143"/>
    </location>
</feature>
<feature type="transmembrane region" description="Helical" evidence="1">
    <location>
        <begin position="149"/>
        <end position="170"/>
    </location>
</feature>
<gene>
    <name evidence="2" type="ORF">HNR65_002679</name>
</gene>
<feature type="transmembrane region" description="Helical" evidence="1">
    <location>
        <begin position="177"/>
        <end position="195"/>
    </location>
</feature>
<dbReference type="Pfam" id="PF07758">
    <property type="entry name" value="DUF1614"/>
    <property type="match status" value="1"/>
</dbReference>
<keyword evidence="3" id="KW-1185">Reference proteome</keyword>
<evidence type="ECO:0000313" key="2">
    <source>
        <dbReference type="EMBL" id="MBA2882337.1"/>
    </source>
</evidence>
<keyword evidence="1" id="KW-0472">Membrane</keyword>
<dbReference type="Proteomes" id="UP000525298">
    <property type="component" value="Unassembled WGS sequence"/>
</dbReference>
<feature type="transmembrane region" description="Helical" evidence="1">
    <location>
        <begin position="43"/>
        <end position="61"/>
    </location>
</feature>
<keyword evidence="1" id="KW-0812">Transmembrane</keyword>
<proteinExistence type="predicted"/>
<evidence type="ECO:0000256" key="1">
    <source>
        <dbReference type="SAM" id="Phobius"/>
    </source>
</evidence>
<comment type="caution">
    <text evidence="2">The sequence shown here is derived from an EMBL/GenBank/DDBJ whole genome shotgun (WGS) entry which is preliminary data.</text>
</comment>
<evidence type="ECO:0000313" key="3">
    <source>
        <dbReference type="Proteomes" id="UP000525298"/>
    </source>
</evidence>
<keyword evidence="1" id="KW-1133">Transmembrane helix</keyword>